<evidence type="ECO:0000313" key="2">
    <source>
        <dbReference type="EMBL" id="AKB54624.1"/>
    </source>
</evidence>
<dbReference type="STRING" id="1434108.MSBRM_1626"/>
<evidence type="ECO:0000259" key="1">
    <source>
        <dbReference type="PROSITE" id="PS50213"/>
    </source>
</evidence>
<dbReference type="PANTHER" id="PTHR10900">
    <property type="entry name" value="PERIOSTIN-RELATED"/>
    <property type="match status" value="1"/>
</dbReference>
<dbReference type="HOGENOM" id="CLU_2766021_0_0_2"/>
<organism evidence="2 3">
    <name type="scientific">Methanosarcina barkeri MS</name>
    <dbReference type="NCBI Taxonomy" id="1434108"/>
    <lineage>
        <taxon>Archaea</taxon>
        <taxon>Methanobacteriati</taxon>
        <taxon>Methanobacteriota</taxon>
        <taxon>Stenosarchaea group</taxon>
        <taxon>Methanomicrobia</taxon>
        <taxon>Methanosarcinales</taxon>
        <taxon>Methanosarcinaceae</taxon>
        <taxon>Methanosarcina</taxon>
    </lineage>
</organism>
<evidence type="ECO:0000313" key="3">
    <source>
        <dbReference type="Proteomes" id="UP000033033"/>
    </source>
</evidence>
<dbReference type="Pfam" id="PF02469">
    <property type="entry name" value="Fasciclin"/>
    <property type="match status" value="1"/>
</dbReference>
<dbReference type="Gene3D" id="2.30.180.10">
    <property type="entry name" value="FAS1 domain"/>
    <property type="match status" value="1"/>
</dbReference>
<dbReference type="PANTHER" id="PTHR10900:SF77">
    <property type="entry name" value="FI19380P1"/>
    <property type="match status" value="1"/>
</dbReference>
<accession>A0A0E3QVG9</accession>
<dbReference type="InterPro" id="IPR050904">
    <property type="entry name" value="Adhesion/Biosynth-related"/>
</dbReference>
<name>A0A0E3QVG9_METBA</name>
<keyword evidence="3" id="KW-1185">Reference proteome</keyword>
<dbReference type="SMART" id="SM00554">
    <property type="entry name" value="FAS1"/>
    <property type="match status" value="1"/>
</dbReference>
<gene>
    <name evidence="2" type="ORF">MSBRM_1626</name>
</gene>
<proteinExistence type="predicted"/>
<dbReference type="InterPro" id="IPR036378">
    <property type="entry name" value="FAS1_dom_sf"/>
</dbReference>
<dbReference type="EMBL" id="CP009528">
    <property type="protein sequence ID" value="AKB54624.1"/>
    <property type="molecule type" value="Genomic_DNA"/>
</dbReference>
<dbReference type="AlphaFoldDB" id="A0A0E3QVG9"/>
<sequence length="69" mass="7302">MLTYYVISGEYRAADLKNINSLASLETKKLAVNATTDGTIIVGDAAVIEPDIFAANGVIHGIDKVLIPL</sequence>
<dbReference type="PATRIC" id="fig|1434108.4.peg.2048"/>
<dbReference type="PROSITE" id="PS50213">
    <property type="entry name" value="FAS1"/>
    <property type="match status" value="1"/>
</dbReference>
<dbReference type="SUPFAM" id="SSF82153">
    <property type="entry name" value="FAS1 domain"/>
    <property type="match status" value="1"/>
</dbReference>
<dbReference type="KEGG" id="mby:MSBRM_1626"/>
<reference evidence="2 3" key="1">
    <citation type="submission" date="2014-07" db="EMBL/GenBank/DDBJ databases">
        <title>Methanogenic archaea and the global carbon cycle.</title>
        <authorList>
            <person name="Henriksen J.R."/>
            <person name="Luke J."/>
            <person name="Reinhart S."/>
            <person name="Benedict M.N."/>
            <person name="Youngblut N.D."/>
            <person name="Metcalf M.E."/>
            <person name="Whitaker R.J."/>
            <person name="Metcalf W.W."/>
        </authorList>
    </citation>
    <scope>NUCLEOTIDE SEQUENCE [LARGE SCALE GENOMIC DNA]</scope>
    <source>
        <strain evidence="2 3">MS</strain>
    </source>
</reference>
<dbReference type="InterPro" id="IPR000782">
    <property type="entry name" value="FAS1_domain"/>
</dbReference>
<feature type="domain" description="FAS1" evidence="1">
    <location>
        <begin position="1"/>
        <end position="66"/>
    </location>
</feature>
<protein>
    <submittedName>
        <fullName evidence="2">Secreted and surface protein containing fasciclin-like repeats</fullName>
    </submittedName>
</protein>
<dbReference type="Proteomes" id="UP000033033">
    <property type="component" value="Chromosome"/>
</dbReference>